<reference evidence="1 2" key="1">
    <citation type="journal article" date="2015" name="Nature">
        <title>rRNA introns, odd ribosomes, and small enigmatic genomes across a large radiation of phyla.</title>
        <authorList>
            <person name="Brown C.T."/>
            <person name="Hug L.A."/>
            <person name="Thomas B.C."/>
            <person name="Sharon I."/>
            <person name="Castelle C.J."/>
            <person name="Singh A."/>
            <person name="Wilkins M.J."/>
            <person name="Williams K.H."/>
            <person name="Banfield J.F."/>
        </authorList>
    </citation>
    <scope>NUCLEOTIDE SEQUENCE [LARGE SCALE GENOMIC DNA]</scope>
</reference>
<dbReference type="Proteomes" id="UP000034932">
    <property type="component" value="Unassembled WGS sequence"/>
</dbReference>
<protein>
    <submittedName>
        <fullName evidence="1">Uncharacterized protein</fullName>
    </submittedName>
</protein>
<proteinExistence type="predicted"/>
<name>A0A0G0LRX1_9BACT</name>
<evidence type="ECO:0000313" key="1">
    <source>
        <dbReference type="EMBL" id="KKQ93787.1"/>
    </source>
</evidence>
<dbReference type="EMBL" id="LBVW01000007">
    <property type="protein sequence ID" value="KKQ93787.1"/>
    <property type="molecule type" value="Genomic_DNA"/>
</dbReference>
<sequence>MVLDREFNNSSIVYEIKSEIVANSPAAVLTSKNNDFFAVAISHPTKENVFVQISVNLDSKTFNRILSTFRFSD</sequence>
<dbReference type="SUPFAM" id="SSF49863">
    <property type="entry name" value="Hyaluronate lyase-like, C-terminal domain"/>
    <property type="match status" value="1"/>
</dbReference>
<dbReference type="AlphaFoldDB" id="A0A0G0LRX1"/>
<comment type="caution">
    <text evidence="1">The sequence shown here is derived from an EMBL/GenBank/DDBJ whole genome shotgun (WGS) entry which is preliminary data.</text>
</comment>
<dbReference type="STRING" id="1618573.UT19_C0007G0031"/>
<gene>
    <name evidence="1" type="ORF">UT19_C0007G0031</name>
</gene>
<evidence type="ECO:0000313" key="2">
    <source>
        <dbReference type="Proteomes" id="UP000034932"/>
    </source>
</evidence>
<dbReference type="GO" id="GO:0003824">
    <property type="term" value="F:catalytic activity"/>
    <property type="evidence" value="ECO:0007669"/>
    <property type="project" value="UniProtKB-ARBA"/>
</dbReference>
<organism evidence="1 2">
    <name type="scientific">Candidatus Woesebacteria bacterium GW2011_GWB1_39_10b</name>
    <dbReference type="NCBI Taxonomy" id="1618573"/>
    <lineage>
        <taxon>Bacteria</taxon>
        <taxon>Candidatus Woeseibacteriota</taxon>
    </lineage>
</organism>
<dbReference type="GO" id="GO:0005975">
    <property type="term" value="P:carbohydrate metabolic process"/>
    <property type="evidence" value="ECO:0007669"/>
    <property type="project" value="InterPro"/>
</dbReference>
<dbReference type="InterPro" id="IPR011071">
    <property type="entry name" value="Lyase_8-like_C"/>
</dbReference>
<accession>A0A0G0LRX1</accession>